<gene>
    <name evidence="1" type="ORF">MNBD_GAMMA09-2</name>
</gene>
<evidence type="ECO:0000313" key="1">
    <source>
        <dbReference type="EMBL" id="VAW63582.1"/>
    </source>
</evidence>
<reference evidence="1" key="1">
    <citation type="submission" date="2018-06" db="EMBL/GenBank/DDBJ databases">
        <authorList>
            <person name="Zhirakovskaya E."/>
        </authorList>
    </citation>
    <scope>NUCLEOTIDE SEQUENCE</scope>
</reference>
<dbReference type="EMBL" id="UOFI01000042">
    <property type="protein sequence ID" value="VAW63582.1"/>
    <property type="molecule type" value="Genomic_DNA"/>
</dbReference>
<accession>A0A3B0XJT6</accession>
<name>A0A3B0XJT6_9ZZZZ</name>
<organism evidence="1">
    <name type="scientific">hydrothermal vent metagenome</name>
    <dbReference type="NCBI Taxonomy" id="652676"/>
    <lineage>
        <taxon>unclassified sequences</taxon>
        <taxon>metagenomes</taxon>
        <taxon>ecological metagenomes</taxon>
    </lineage>
</organism>
<proteinExistence type="predicted"/>
<dbReference type="AlphaFoldDB" id="A0A3B0XJT6"/>
<sequence>MENTSNTIVVAIAKQMMATTIVDNKALDEGVFKNQLGGLKRANKLFNPSITDVLEKFNKALWVQTVLR</sequence>
<protein>
    <submittedName>
        <fullName evidence="1">Uncharacterized protein</fullName>
    </submittedName>
</protein>